<dbReference type="PANTHER" id="PTHR48125">
    <property type="entry name" value="LP07818P1"/>
    <property type="match status" value="1"/>
</dbReference>
<sequence length="576" mass="62408">MVFGFFSRKPAVAGPAAEQTAEAPAEVAPEPIQVEETASSTDETTSSTPAPSTSTSTTTVPIQRTQSKAAFAFWKEKEQKLHSPAPSAVAVAVVATPPPPTPTPPPQEFVTDPRPLYALISSVPAQTLRSYCLAHLNPANFPPPPSVSPRSRKRKAGTTAGAIPSRGTHRRSQSGTSQVEMVEGESEEALSPETLTTLTQFFRTLTPPPQLHCVRCHKGYFELENTDTSCRVPHDDDSTIVERVGLTLGSKAETATYETLWGCCGRTVEGDGDQGPPDGWCYEGMHTIDTRRARFRADSTIQDDKLTSCARMRCFGPKVDRVDSDGESVEAPVRAKRKRRKSTVAGEVDDDDDAKSVTSEVKRRKRNTKKVVEAEEEGEDAKSVVSEPKKRRTRTRKAPTSPEEVNTDDDMDVDEPQPSAPATPASPKRGRGKPPKSATQPRSRSVNPRSKAGEASPTPASGSVPYVDIRRSSRSPVRAQPTPGSKLKKQLSLASLKEASSSKSVKPESSRSVRRTTRAVEKAEEEEDEEDEETQKATPAPVPSKTPRKRGPGRPRRAPQEVVDSSVAAENEMSTT</sequence>
<dbReference type="EMBL" id="QPFP01000292">
    <property type="protein sequence ID" value="TEB18062.1"/>
    <property type="molecule type" value="Genomic_DNA"/>
</dbReference>
<dbReference type="InterPro" id="IPR017956">
    <property type="entry name" value="AT_hook_DNA-bd_motif"/>
</dbReference>
<evidence type="ECO:0000313" key="3">
    <source>
        <dbReference type="Proteomes" id="UP000298030"/>
    </source>
</evidence>
<feature type="compositionally biased region" description="Polar residues" evidence="1">
    <location>
        <begin position="437"/>
        <end position="448"/>
    </location>
</feature>
<dbReference type="PANTHER" id="PTHR48125:SF12">
    <property type="entry name" value="AT HOOK TRANSCRIPTION FACTOR FAMILY-RELATED"/>
    <property type="match status" value="1"/>
</dbReference>
<comment type="caution">
    <text evidence="2">The sequence shown here is derived from an EMBL/GenBank/DDBJ whole genome shotgun (WGS) entry which is preliminary data.</text>
</comment>
<name>A0A4Y7S9E3_COPMI</name>
<keyword evidence="3" id="KW-1185">Reference proteome</keyword>
<dbReference type="Proteomes" id="UP000298030">
    <property type="component" value="Unassembled WGS sequence"/>
</dbReference>
<accession>A0A4Y7S9E3</accession>
<feature type="compositionally biased region" description="Basic residues" evidence="1">
    <location>
        <begin position="546"/>
        <end position="557"/>
    </location>
</feature>
<feature type="region of interest" description="Disordered" evidence="1">
    <location>
        <begin position="1"/>
        <end position="63"/>
    </location>
</feature>
<gene>
    <name evidence="2" type="ORF">FA13DRAFT_1746528</name>
</gene>
<proteinExistence type="predicted"/>
<feature type="compositionally biased region" description="Acidic residues" evidence="1">
    <location>
        <begin position="523"/>
        <end position="533"/>
    </location>
</feature>
<dbReference type="PRINTS" id="PR00929">
    <property type="entry name" value="ATHOOK"/>
</dbReference>
<feature type="compositionally biased region" description="Acidic residues" evidence="1">
    <location>
        <begin position="405"/>
        <end position="415"/>
    </location>
</feature>
<feature type="compositionally biased region" description="Low complexity" evidence="1">
    <location>
        <begin position="490"/>
        <end position="504"/>
    </location>
</feature>
<feature type="region of interest" description="Disordered" evidence="1">
    <location>
        <begin position="141"/>
        <end position="192"/>
    </location>
</feature>
<dbReference type="OrthoDB" id="3245731at2759"/>
<dbReference type="AlphaFoldDB" id="A0A4Y7S9E3"/>
<dbReference type="GO" id="GO:0003677">
    <property type="term" value="F:DNA binding"/>
    <property type="evidence" value="ECO:0007669"/>
    <property type="project" value="InterPro"/>
</dbReference>
<feature type="region of interest" description="Disordered" evidence="1">
    <location>
        <begin position="320"/>
        <end position="576"/>
    </location>
</feature>
<feature type="compositionally biased region" description="Low complexity" evidence="1">
    <location>
        <begin position="10"/>
        <end position="59"/>
    </location>
</feature>
<evidence type="ECO:0000256" key="1">
    <source>
        <dbReference type="SAM" id="MobiDB-lite"/>
    </source>
</evidence>
<evidence type="ECO:0000313" key="2">
    <source>
        <dbReference type="EMBL" id="TEB18062.1"/>
    </source>
</evidence>
<feature type="compositionally biased region" description="Low complexity" evidence="1">
    <location>
        <begin position="416"/>
        <end position="427"/>
    </location>
</feature>
<protein>
    <submittedName>
        <fullName evidence="2">Uncharacterized protein</fullName>
    </submittedName>
</protein>
<reference evidence="2 3" key="1">
    <citation type="journal article" date="2019" name="Nat. Ecol. Evol.">
        <title>Megaphylogeny resolves global patterns of mushroom evolution.</title>
        <authorList>
            <person name="Varga T."/>
            <person name="Krizsan K."/>
            <person name="Foldi C."/>
            <person name="Dima B."/>
            <person name="Sanchez-Garcia M."/>
            <person name="Sanchez-Ramirez S."/>
            <person name="Szollosi G.J."/>
            <person name="Szarkandi J.G."/>
            <person name="Papp V."/>
            <person name="Albert L."/>
            <person name="Andreopoulos W."/>
            <person name="Angelini C."/>
            <person name="Antonin V."/>
            <person name="Barry K.W."/>
            <person name="Bougher N.L."/>
            <person name="Buchanan P."/>
            <person name="Buyck B."/>
            <person name="Bense V."/>
            <person name="Catcheside P."/>
            <person name="Chovatia M."/>
            <person name="Cooper J."/>
            <person name="Damon W."/>
            <person name="Desjardin D."/>
            <person name="Finy P."/>
            <person name="Geml J."/>
            <person name="Haridas S."/>
            <person name="Hughes K."/>
            <person name="Justo A."/>
            <person name="Karasinski D."/>
            <person name="Kautmanova I."/>
            <person name="Kiss B."/>
            <person name="Kocsube S."/>
            <person name="Kotiranta H."/>
            <person name="LaButti K.M."/>
            <person name="Lechner B.E."/>
            <person name="Liimatainen K."/>
            <person name="Lipzen A."/>
            <person name="Lukacs Z."/>
            <person name="Mihaltcheva S."/>
            <person name="Morgado L.N."/>
            <person name="Niskanen T."/>
            <person name="Noordeloos M.E."/>
            <person name="Ohm R.A."/>
            <person name="Ortiz-Santana B."/>
            <person name="Ovrebo C."/>
            <person name="Racz N."/>
            <person name="Riley R."/>
            <person name="Savchenko A."/>
            <person name="Shiryaev A."/>
            <person name="Soop K."/>
            <person name="Spirin V."/>
            <person name="Szebenyi C."/>
            <person name="Tomsovsky M."/>
            <person name="Tulloss R.E."/>
            <person name="Uehling J."/>
            <person name="Grigoriev I.V."/>
            <person name="Vagvolgyi C."/>
            <person name="Papp T."/>
            <person name="Martin F.M."/>
            <person name="Miettinen O."/>
            <person name="Hibbett D.S."/>
            <person name="Nagy L.G."/>
        </authorList>
    </citation>
    <scope>NUCLEOTIDE SEQUENCE [LARGE SCALE GENOMIC DNA]</scope>
    <source>
        <strain evidence="2 3">FP101781</strain>
    </source>
</reference>
<organism evidence="2 3">
    <name type="scientific">Coprinellus micaceus</name>
    <name type="common">Glistening ink-cap mushroom</name>
    <name type="synonym">Coprinus micaceus</name>
    <dbReference type="NCBI Taxonomy" id="71717"/>
    <lineage>
        <taxon>Eukaryota</taxon>
        <taxon>Fungi</taxon>
        <taxon>Dikarya</taxon>
        <taxon>Basidiomycota</taxon>
        <taxon>Agaricomycotina</taxon>
        <taxon>Agaricomycetes</taxon>
        <taxon>Agaricomycetidae</taxon>
        <taxon>Agaricales</taxon>
        <taxon>Agaricineae</taxon>
        <taxon>Psathyrellaceae</taxon>
        <taxon>Coprinellus</taxon>
    </lineage>
</organism>